<reference evidence="2" key="3">
    <citation type="submission" date="2021-05" db="UniProtKB">
        <authorList>
            <consortium name="EnsemblPlants"/>
        </authorList>
    </citation>
    <scope>IDENTIFICATION</scope>
    <source>
        <strain evidence="2">cv. B73</strain>
    </source>
</reference>
<reference evidence="2" key="2">
    <citation type="submission" date="2019-07" db="EMBL/GenBank/DDBJ databases">
        <authorList>
            <person name="Seetharam A."/>
            <person name="Woodhouse M."/>
            <person name="Cannon E."/>
        </authorList>
    </citation>
    <scope>NUCLEOTIDE SEQUENCE [LARGE SCALE GENOMIC DNA]</scope>
    <source>
        <strain evidence="2">cv. B73</strain>
    </source>
</reference>
<evidence type="ECO:0000313" key="3">
    <source>
        <dbReference type="Proteomes" id="UP000007305"/>
    </source>
</evidence>
<dbReference type="Gramene" id="Zm00001eb081020_T001">
    <property type="protein sequence ID" value="Zm00001eb081020_P001"/>
    <property type="gene ID" value="Zm00001eb081020"/>
</dbReference>
<sequence>MPRAASPARLCPIRRPSPPIRACCSSAACVDFLQADLSGLPLRSPVAVELAQPNPMRQHASMVAFAELWCLASKSLRCCRFSFFVLAWGVAIVSTSATSPSVSLPSLSRSSDGHRAPQLAQLAGGPATRPRPHLHAATPSAPRPALTSPWPAASNLYSVSPYSASSPSWFLEFVVTRC</sequence>
<name>A0A804MF94_MAIZE</name>
<feature type="region of interest" description="Disordered" evidence="1">
    <location>
        <begin position="122"/>
        <end position="145"/>
    </location>
</feature>
<organism evidence="2 3">
    <name type="scientific">Zea mays</name>
    <name type="common">Maize</name>
    <dbReference type="NCBI Taxonomy" id="4577"/>
    <lineage>
        <taxon>Eukaryota</taxon>
        <taxon>Viridiplantae</taxon>
        <taxon>Streptophyta</taxon>
        <taxon>Embryophyta</taxon>
        <taxon>Tracheophyta</taxon>
        <taxon>Spermatophyta</taxon>
        <taxon>Magnoliopsida</taxon>
        <taxon>Liliopsida</taxon>
        <taxon>Poales</taxon>
        <taxon>Poaceae</taxon>
        <taxon>PACMAD clade</taxon>
        <taxon>Panicoideae</taxon>
        <taxon>Andropogonodae</taxon>
        <taxon>Andropogoneae</taxon>
        <taxon>Tripsacinae</taxon>
        <taxon>Zea</taxon>
    </lineage>
</organism>
<keyword evidence="3" id="KW-1185">Reference proteome</keyword>
<dbReference type="InParanoid" id="A0A804MF94"/>
<proteinExistence type="predicted"/>
<protein>
    <submittedName>
        <fullName evidence="2">Uncharacterized protein</fullName>
    </submittedName>
</protein>
<dbReference type="AlphaFoldDB" id="A0A804MF94"/>
<dbReference type="Proteomes" id="UP000007305">
    <property type="component" value="Chromosome 2"/>
</dbReference>
<evidence type="ECO:0000256" key="1">
    <source>
        <dbReference type="SAM" id="MobiDB-lite"/>
    </source>
</evidence>
<accession>A0A804MF94</accession>
<dbReference type="EnsemblPlants" id="Zm00001eb081020_T001">
    <property type="protein sequence ID" value="Zm00001eb081020_P001"/>
    <property type="gene ID" value="Zm00001eb081020"/>
</dbReference>
<evidence type="ECO:0000313" key="2">
    <source>
        <dbReference type="EnsemblPlants" id="Zm00001eb081020_P001"/>
    </source>
</evidence>
<reference evidence="3" key="1">
    <citation type="submission" date="2015-12" db="EMBL/GenBank/DDBJ databases">
        <title>Update maize B73 reference genome by single molecule sequencing technologies.</title>
        <authorList>
            <consortium name="Maize Genome Sequencing Project"/>
            <person name="Ware D."/>
        </authorList>
    </citation>
    <scope>NUCLEOTIDE SEQUENCE [LARGE SCALE GENOMIC DNA]</scope>
    <source>
        <strain evidence="3">cv. B73</strain>
    </source>
</reference>